<evidence type="ECO:0000313" key="3">
    <source>
        <dbReference type="Proteomes" id="UP000256478"/>
    </source>
</evidence>
<name>A0A3E0TQ34_9GAMM</name>
<comment type="caution">
    <text evidence="2">The sequence shown here is derived from an EMBL/GenBank/DDBJ whole genome shotgun (WGS) entry which is preliminary data.</text>
</comment>
<gene>
    <name evidence="2" type="ORF">DXX93_08480</name>
</gene>
<keyword evidence="1" id="KW-1133">Transmembrane helix</keyword>
<feature type="transmembrane region" description="Helical" evidence="1">
    <location>
        <begin position="20"/>
        <end position="37"/>
    </location>
</feature>
<dbReference type="PROSITE" id="PS51257">
    <property type="entry name" value="PROKAR_LIPOPROTEIN"/>
    <property type="match status" value="1"/>
</dbReference>
<keyword evidence="1" id="KW-0812">Transmembrane</keyword>
<sequence length="90" mass="10770">MENTMQKYIEFLIYINFNEWWPFLLGFFACFVIFLINKISASSEFKSNSSDSRNDANHKSYLESDYYHKTVGRSAEVYGHIYGYRPKRDE</sequence>
<protein>
    <submittedName>
        <fullName evidence="2">Uncharacterized protein</fullName>
    </submittedName>
</protein>
<accession>A0A3E0TQ34</accession>
<keyword evidence="1" id="KW-0472">Membrane</keyword>
<evidence type="ECO:0000313" key="2">
    <source>
        <dbReference type="EMBL" id="REL26608.1"/>
    </source>
</evidence>
<proteinExistence type="predicted"/>
<dbReference type="Proteomes" id="UP000256478">
    <property type="component" value="Unassembled WGS sequence"/>
</dbReference>
<dbReference type="EMBL" id="QUOU01000001">
    <property type="protein sequence ID" value="REL26608.1"/>
    <property type="molecule type" value="Genomic_DNA"/>
</dbReference>
<reference evidence="2 3" key="1">
    <citation type="submission" date="2018-08" db="EMBL/GenBank/DDBJ databases">
        <title>Thalassotalea euphylliae genome.</title>
        <authorList>
            <person name="Summers S."/>
            <person name="Rice S.A."/>
            <person name="Freckelton M.L."/>
            <person name="Nedved B.T."/>
            <person name="Hadfield M.G."/>
        </authorList>
    </citation>
    <scope>NUCLEOTIDE SEQUENCE [LARGE SCALE GENOMIC DNA]</scope>
    <source>
        <strain evidence="2 3">H1</strain>
    </source>
</reference>
<organism evidence="2 3">
    <name type="scientific">Thalassotalea euphylliae</name>
    <dbReference type="NCBI Taxonomy" id="1655234"/>
    <lineage>
        <taxon>Bacteria</taxon>
        <taxon>Pseudomonadati</taxon>
        <taxon>Pseudomonadota</taxon>
        <taxon>Gammaproteobacteria</taxon>
        <taxon>Alteromonadales</taxon>
        <taxon>Colwelliaceae</taxon>
        <taxon>Thalassotalea</taxon>
    </lineage>
</organism>
<evidence type="ECO:0000256" key="1">
    <source>
        <dbReference type="SAM" id="Phobius"/>
    </source>
</evidence>
<dbReference type="AlphaFoldDB" id="A0A3E0TQ34"/>